<evidence type="ECO:0000313" key="7">
    <source>
        <dbReference type="EMBL" id="MCM2371878.1"/>
    </source>
</evidence>
<evidence type="ECO:0000259" key="6">
    <source>
        <dbReference type="SMART" id="SM00382"/>
    </source>
</evidence>
<evidence type="ECO:0000256" key="4">
    <source>
        <dbReference type="ARBA" id="ARBA00040480"/>
    </source>
</evidence>
<dbReference type="Proteomes" id="UP001202961">
    <property type="component" value="Unassembled WGS sequence"/>
</dbReference>
<dbReference type="EMBL" id="JAMQBK010000039">
    <property type="protein sequence ID" value="MCM2371878.1"/>
    <property type="molecule type" value="Genomic_DNA"/>
</dbReference>
<evidence type="ECO:0000256" key="3">
    <source>
        <dbReference type="ARBA" id="ARBA00038088"/>
    </source>
</evidence>
<feature type="region of interest" description="Disordered" evidence="5">
    <location>
        <begin position="471"/>
        <end position="496"/>
    </location>
</feature>
<dbReference type="Gene3D" id="3.40.50.300">
    <property type="entry name" value="P-loop containing nucleotide triphosphate hydrolases"/>
    <property type="match status" value="1"/>
</dbReference>
<name>A0ABT0U4R3_9BACT</name>
<keyword evidence="2" id="KW-0067">ATP-binding</keyword>
<dbReference type="PANTHER" id="PTHR42960">
    <property type="entry name" value="YCF46 PROTEIN"/>
    <property type="match status" value="1"/>
</dbReference>
<protein>
    <recommendedName>
        <fullName evidence="4">Uncharacterized AAA domain-containing protein ycf46</fullName>
    </recommendedName>
</protein>
<dbReference type="RefSeq" id="WP_250929511.1">
    <property type="nucleotide sequence ID" value="NZ_JAMQBK010000039.1"/>
</dbReference>
<keyword evidence="1" id="KW-0547">Nucleotide-binding</keyword>
<comment type="similarity">
    <text evidence="3">Belongs to the AAA ATPase family. Highly divergent.</text>
</comment>
<dbReference type="Pfam" id="PF00004">
    <property type="entry name" value="AAA"/>
    <property type="match status" value="1"/>
</dbReference>
<proteinExistence type="inferred from homology"/>
<dbReference type="InterPro" id="IPR052381">
    <property type="entry name" value="AAA_domain_protein"/>
</dbReference>
<dbReference type="SMART" id="SM00382">
    <property type="entry name" value="AAA"/>
    <property type="match status" value="1"/>
</dbReference>
<organism evidence="7 8">
    <name type="scientific">Aporhodopirellula aestuarii</name>
    <dbReference type="NCBI Taxonomy" id="2950107"/>
    <lineage>
        <taxon>Bacteria</taxon>
        <taxon>Pseudomonadati</taxon>
        <taxon>Planctomycetota</taxon>
        <taxon>Planctomycetia</taxon>
        <taxon>Pirellulales</taxon>
        <taxon>Pirellulaceae</taxon>
        <taxon>Aporhodopirellula</taxon>
    </lineage>
</organism>
<dbReference type="PANTHER" id="PTHR42960:SF1">
    <property type="entry name" value="YCF46 PROTEIN"/>
    <property type="match status" value="1"/>
</dbReference>
<evidence type="ECO:0000256" key="2">
    <source>
        <dbReference type="ARBA" id="ARBA00022840"/>
    </source>
</evidence>
<dbReference type="InterPro" id="IPR003959">
    <property type="entry name" value="ATPase_AAA_core"/>
</dbReference>
<sequence>MTLKQRLSELVRACFAGIWIESYEHPDAIAELASLCRDEDWQLVTWDIERGLRAPNGAGVQVDANDPLAAVRAITSLADGETPSIVVLQNFQRFMQSAEIVQAISRAVDEGKQRRGFTVILSPIVQLPVELEKLFVTVEHSLPSREQLLEVASGIATETDEMPVGKQLDAVLDAAAGLTRYEAEGAFSLSLVRDGVLAPSTIWELKTQTVEKSGLLSIHRGAETFDSLGGLDVLKTFTRRAMLNRRSDGQAVQPRGVMLLSPPGCGKSEFCKCLGNEVGRPVLTLDVGSLMGSLVGQSEERTRQALAIVDAMAPCVLMIDEVEKAFAGAAGGGANDSGVSSRMFGSFLTWLNDHQSDVFVVCTANDVQRLPPEFCRAERFDAVFFLDLPGREQKDAIWSLYLEQYGLETEQRRPKDEQWTGAEIKSCCRLAALLDVSLAQAAQNIVPVAVTSAESVDRLRQWASGRCLSSDQSGVYRHDQPPTNRRRRVSTQPSSN</sequence>
<comment type="caution">
    <text evidence="7">The sequence shown here is derived from an EMBL/GenBank/DDBJ whole genome shotgun (WGS) entry which is preliminary data.</text>
</comment>
<evidence type="ECO:0000256" key="1">
    <source>
        <dbReference type="ARBA" id="ARBA00022741"/>
    </source>
</evidence>
<dbReference type="SUPFAM" id="SSF52540">
    <property type="entry name" value="P-loop containing nucleoside triphosphate hydrolases"/>
    <property type="match status" value="1"/>
</dbReference>
<evidence type="ECO:0000256" key="5">
    <source>
        <dbReference type="SAM" id="MobiDB-lite"/>
    </source>
</evidence>
<feature type="domain" description="AAA+ ATPase" evidence="6">
    <location>
        <begin position="253"/>
        <end position="390"/>
    </location>
</feature>
<dbReference type="InterPro" id="IPR003593">
    <property type="entry name" value="AAA+_ATPase"/>
</dbReference>
<reference evidence="7 8" key="1">
    <citation type="journal article" date="2022" name="Syst. Appl. Microbiol.">
        <title>Rhodopirellula aestuarii sp. nov., a novel member of the genus Rhodopirellula isolated from brackish sediments collected in the Tagus River estuary, Portugal.</title>
        <authorList>
            <person name="Vitorino I.R."/>
            <person name="Klimek D."/>
            <person name="Calusinska M."/>
            <person name="Lobo-da-Cunha A."/>
            <person name="Vasconcelos V."/>
            <person name="Lage O.M."/>
        </authorList>
    </citation>
    <scope>NUCLEOTIDE SEQUENCE [LARGE SCALE GENOMIC DNA]</scope>
    <source>
        <strain evidence="7 8">ICT_H3.1</strain>
    </source>
</reference>
<accession>A0ABT0U4R3</accession>
<dbReference type="InterPro" id="IPR027417">
    <property type="entry name" value="P-loop_NTPase"/>
</dbReference>
<evidence type="ECO:0000313" key="8">
    <source>
        <dbReference type="Proteomes" id="UP001202961"/>
    </source>
</evidence>
<gene>
    <name evidence="7" type="ORF">NB063_14810</name>
</gene>
<keyword evidence="8" id="KW-1185">Reference proteome</keyword>